<dbReference type="HOGENOM" id="CLU_078038_0_0_1"/>
<keyword evidence="1" id="KW-0472">Membrane</keyword>
<accession>A0A0C2T755</accession>
<sequence>MDGSWTLQTSWSSHVIHFLLYVPVLGVAPAHMANLIRSPKSGSNWTRNDLRAYNIVVVPETVATFFGNANLPPSTINPAIFAHAVYPAAGLPKDECLFFDFMEEAMMMPPGEETAVNDFVAHLLGLLGYDEPDRYIRTRKDIRLFICSANTCAKTDVCVISRTSRFPLLLVQEDKQSLEGKDPEPQLIAMAIAAFQSCNHRLSTAGLPTLNDAVIPGITMVGTAPTFYKVYITTALVYAVETGEYPAQATTVHKLIPPVQYPCDLQRHGMRPLSNRAIILSCFEAFKQFL</sequence>
<keyword evidence="1" id="KW-1133">Transmembrane helix</keyword>
<name>A0A0C2T755_AMAMK</name>
<dbReference type="InParanoid" id="A0A0C2T755"/>
<gene>
    <name evidence="2" type="ORF">M378DRAFT_165789</name>
</gene>
<keyword evidence="3" id="KW-1185">Reference proteome</keyword>
<dbReference type="AlphaFoldDB" id="A0A0C2T755"/>
<feature type="transmembrane region" description="Helical" evidence="1">
    <location>
        <begin position="15"/>
        <end position="36"/>
    </location>
</feature>
<evidence type="ECO:0000313" key="3">
    <source>
        <dbReference type="Proteomes" id="UP000054549"/>
    </source>
</evidence>
<dbReference type="EMBL" id="KN818271">
    <property type="protein sequence ID" value="KIL62419.1"/>
    <property type="molecule type" value="Genomic_DNA"/>
</dbReference>
<keyword evidence="1" id="KW-0812">Transmembrane</keyword>
<dbReference type="OrthoDB" id="3213671at2759"/>
<proteinExistence type="predicted"/>
<dbReference type="STRING" id="946122.A0A0C2T755"/>
<dbReference type="Proteomes" id="UP000054549">
    <property type="component" value="Unassembled WGS sequence"/>
</dbReference>
<protein>
    <submittedName>
        <fullName evidence="2">Uncharacterized protein</fullName>
    </submittedName>
</protein>
<organism evidence="2 3">
    <name type="scientific">Amanita muscaria (strain Koide BX008)</name>
    <dbReference type="NCBI Taxonomy" id="946122"/>
    <lineage>
        <taxon>Eukaryota</taxon>
        <taxon>Fungi</taxon>
        <taxon>Dikarya</taxon>
        <taxon>Basidiomycota</taxon>
        <taxon>Agaricomycotina</taxon>
        <taxon>Agaricomycetes</taxon>
        <taxon>Agaricomycetidae</taxon>
        <taxon>Agaricales</taxon>
        <taxon>Pluteineae</taxon>
        <taxon>Amanitaceae</taxon>
        <taxon>Amanita</taxon>
    </lineage>
</organism>
<evidence type="ECO:0000256" key="1">
    <source>
        <dbReference type="SAM" id="Phobius"/>
    </source>
</evidence>
<evidence type="ECO:0000313" key="2">
    <source>
        <dbReference type="EMBL" id="KIL62419.1"/>
    </source>
</evidence>
<reference evidence="2 3" key="1">
    <citation type="submission" date="2014-04" db="EMBL/GenBank/DDBJ databases">
        <title>Evolutionary Origins and Diversification of the Mycorrhizal Mutualists.</title>
        <authorList>
            <consortium name="DOE Joint Genome Institute"/>
            <consortium name="Mycorrhizal Genomics Consortium"/>
            <person name="Kohler A."/>
            <person name="Kuo A."/>
            <person name="Nagy L.G."/>
            <person name="Floudas D."/>
            <person name="Copeland A."/>
            <person name="Barry K.W."/>
            <person name="Cichocki N."/>
            <person name="Veneault-Fourrey C."/>
            <person name="LaButti K."/>
            <person name="Lindquist E.A."/>
            <person name="Lipzen A."/>
            <person name="Lundell T."/>
            <person name="Morin E."/>
            <person name="Murat C."/>
            <person name="Riley R."/>
            <person name="Ohm R."/>
            <person name="Sun H."/>
            <person name="Tunlid A."/>
            <person name="Henrissat B."/>
            <person name="Grigoriev I.V."/>
            <person name="Hibbett D.S."/>
            <person name="Martin F."/>
        </authorList>
    </citation>
    <scope>NUCLEOTIDE SEQUENCE [LARGE SCALE GENOMIC DNA]</scope>
    <source>
        <strain evidence="2 3">Koide BX008</strain>
    </source>
</reference>